<dbReference type="Proteomes" id="UP000440304">
    <property type="component" value="Unassembled WGS sequence"/>
</dbReference>
<evidence type="ECO:0000256" key="1">
    <source>
        <dbReference type="ARBA" id="ARBA00003217"/>
    </source>
</evidence>
<dbReference type="GO" id="GO:0006508">
    <property type="term" value="P:proteolysis"/>
    <property type="evidence" value="ECO:0007669"/>
    <property type="project" value="UniProtKB-KW"/>
</dbReference>
<dbReference type="InterPro" id="IPR012907">
    <property type="entry name" value="Peptidase_S11_C"/>
</dbReference>
<dbReference type="GO" id="GO:0071555">
    <property type="term" value="P:cell wall organization"/>
    <property type="evidence" value="ECO:0007669"/>
    <property type="project" value="UniProtKB-KW"/>
</dbReference>
<dbReference type="InterPro" id="IPR018044">
    <property type="entry name" value="Peptidase_S11"/>
</dbReference>
<evidence type="ECO:0000256" key="7">
    <source>
        <dbReference type="ARBA" id="ARBA00022729"/>
    </source>
</evidence>
<dbReference type="SMART" id="SM00936">
    <property type="entry name" value="PBP5_C"/>
    <property type="match status" value="1"/>
</dbReference>
<dbReference type="Gene3D" id="3.40.710.10">
    <property type="entry name" value="DD-peptidase/beta-lactamase superfamily"/>
    <property type="match status" value="1"/>
</dbReference>
<keyword evidence="10" id="KW-0573">Peptidoglycan synthesis</keyword>
<dbReference type="AlphaFoldDB" id="A0A6N8TC56"/>
<comment type="similarity">
    <text evidence="3 13">Belongs to the peptidase S11 family.</text>
</comment>
<evidence type="ECO:0000313" key="16">
    <source>
        <dbReference type="EMBL" id="MXN98783.1"/>
    </source>
</evidence>
<reference evidence="16 17" key="1">
    <citation type="submission" date="2019-12" db="EMBL/GenBank/DDBJ databases">
        <title>Shinella granuli gen. nov., sp. nov., and proposal of the reclassification of Zoogloea ramigera ATCC 19623 as Shinella zoogloeoides sp. nov.</title>
        <authorList>
            <person name="Gao J."/>
        </authorList>
    </citation>
    <scope>NUCLEOTIDE SEQUENCE [LARGE SCALE GENOMIC DNA]</scope>
    <source>
        <strain evidence="16 17">DSM 287</strain>
    </source>
</reference>
<dbReference type="EC" id="3.4.16.4" evidence="4"/>
<evidence type="ECO:0000256" key="4">
    <source>
        <dbReference type="ARBA" id="ARBA00012448"/>
    </source>
</evidence>
<dbReference type="UniPathway" id="UPA00219"/>
<evidence type="ECO:0000256" key="11">
    <source>
        <dbReference type="ARBA" id="ARBA00023316"/>
    </source>
</evidence>
<dbReference type="RefSeq" id="WP_160784259.1">
    <property type="nucleotide sequence ID" value="NZ_CP086610.1"/>
</dbReference>
<evidence type="ECO:0000256" key="5">
    <source>
        <dbReference type="ARBA" id="ARBA00022645"/>
    </source>
</evidence>
<dbReference type="GO" id="GO:0009252">
    <property type="term" value="P:peptidoglycan biosynthetic process"/>
    <property type="evidence" value="ECO:0007669"/>
    <property type="project" value="UniProtKB-UniPathway"/>
</dbReference>
<comment type="pathway">
    <text evidence="2">Cell wall biogenesis; peptidoglycan biosynthesis.</text>
</comment>
<keyword evidence="9" id="KW-0133">Cell shape</keyword>
<dbReference type="PANTHER" id="PTHR21581:SF6">
    <property type="entry name" value="TRAFFICKING PROTEIN PARTICLE COMPLEX SUBUNIT 12"/>
    <property type="match status" value="1"/>
</dbReference>
<dbReference type="Pfam" id="PF00768">
    <property type="entry name" value="Peptidase_S11"/>
    <property type="match status" value="1"/>
</dbReference>
<dbReference type="GO" id="GO:0008360">
    <property type="term" value="P:regulation of cell shape"/>
    <property type="evidence" value="ECO:0007669"/>
    <property type="project" value="UniProtKB-KW"/>
</dbReference>
<keyword evidence="5 16" id="KW-0121">Carboxypeptidase</keyword>
<feature type="chain" id="PRO_5026890623" description="serine-type D-Ala-D-Ala carboxypeptidase" evidence="14">
    <location>
        <begin position="24"/>
        <end position="388"/>
    </location>
</feature>
<evidence type="ECO:0000256" key="2">
    <source>
        <dbReference type="ARBA" id="ARBA00004752"/>
    </source>
</evidence>
<accession>A0A6N8TC56</accession>
<keyword evidence="7 14" id="KW-0732">Signal</keyword>
<dbReference type="OrthoDB" id="9795979at2"/>
<name>A0A6N8TC56_SHIZO</name>
<dbReference type="SUPFAM" id="SSF56601">
    <property type="entry name" value="beta-lactamase/transpeptidase-like"/>
    <property type="match status" value="1"/>
</dbReference>
<gene>
    <name evidence="16" type="ORF">GR156_00585</name>
</gene>
<evidence type="ECO:0000259" key="15">
    <source>
        <dbReference type="SMART" id="SM00936"/>
    </source>
</evidence>
<dbReference type="InterPro" id="IPR001967">
    <property type="entry name" value="Peptidase_S11_N"/>
</dbReference>
<dbReference type="Pfam" id="PF07943">
    <property type="entry name" value="PBP5_C"/>
    <property type="match status" value="1"/>
</dbReference>
<evidence type="ECO:0000256" key="6">
    <source>
        <dbReference type="ARBA" id="ARBA00022670"/>
    </source>
</evidence>
<keyword evidence="6" id="KW-0645">Protease</keyword>
<feature type="domain" description="Peptidase S11 D-Ala-D-Ala carboxypeptidase A C-terminal" evidence="15">
    <location>
        <begin position="279"/>
        <end position="369"/>
    </location>
</feature>
<dbReference type="PRINTS" id="PR00725">
    <property type="entry name" value="DADACBPTASE1"/>
</dbReference>
<comment type="catalytic activity">
    <reaction evidence="12">
        <text>Preferential cleavage: (Ac)2-L-Lys-D-Ala-|-D-Ala. Also transpeptidation of peptidyl-alanyl moieties that are N-acyl substituents of D-alanine.</text>
        <dbReference type="EC" id="3.4.16.4"/>
    </reaction>
</comment>
<dbReference type="EMBL" id="WUML01000001">
    <property type="protein sequence ID" value="MXN98783.1"/>
    <property type="molecule type" value="Genomic_DNA"/>
</dbReference>
<evidence type="ECO:0000256" key="12">
    <source>
        <dbReference type="ARBA" id="ARBA00034000"/>
    </source>
</evidence>
<feature type="signal peptide" evidence="14">
    <location>
        <begin position="1"/>
        <end position="23"/>
    </location>
</feature>
<comment type="caution">
    <text evidence="16">The sequence shown here is derived from an EMBL/GenBank/DDBJ whole genome shotgun (WGS) entry which is preliminary data.</text>
</comment>
<evidence type="ECO:0000256" key="8">
    <source>
        <dbReference type="ARBA" id="ARBA00022801"/>
    </source>
</evidence>
<evidence type="ECO:0000256" key="9">
    <source>
        <dbReference type="ARBA" id="ARBA00022960"/>
    </source>
</evidence>
<dbReference type="InterPro" id="IPR015956">
    <property type="entry name" value="Peniciliin-bd_prot_C_sf"/>
</dbReference>
<evidence type="ECO:0000256" key="10">
    <source>
        <dbReference type="ARBA" id="ARBA00022984"/>
    </source>
</evidence>
<dbReference type="InterPro" id="IPR037167">
    <property type="entry name" value="Peptidase_S11_C_sf"/>
</dbReference>
<dbReference type="InterPro" id="IPR012338">
    <property type="entry name" value="Beta-lactam/transpept-like"/>
</dbReference>
<dbReference type="Gene3D" id="2.60.410.10">
    <property type="entry name" value="D-Ala-D-Ala carboxypeptidase, C-terminal domain"/>
    <property type="match status" value="1"/>
</dbReference>
<comment type="function">
    <text evidence="1">Removes C-terminal D-alanyl residues from sugar-peptide cell wall precursors.</text>
</comment>
<dbReference type="GO" id="GO:0009002">
    <property type="term" value="F:serine-type D-Ala-D-Ala carboxypeptidase activity"/>
    <property type="evidence" value="ECO:0007669"/>
    <property type="project" value="UniProtKB-EC"/>
</dbReference>
<protein>
    <recommendedName>
        <fullName evidence="4">serine-type D-Ala-D-Ala carboxypeptidase</fullName>
        <ecNumber evidence="4">3.4.16.4</ecNumber>
    </recommendedName>
</protein>
<evidence type="ECO:0000313" key="17">
    <source>
        <dbReference type="Proteomes" id="UP000440304"/>
    </source>
</evidence>
<organism evidence="16 17">
    <name type="scientific">Shinella zoogloeoides</name>
    <name type="common">Crabtreella saccharophila</name>
    <dbReference type="NCBI Taxonomy" id="352475"/>
    <lineage>
        <taxon>Bacteria</taxon>
        <taxon>Pseudomonadati</taxon>
        <taxon>Pseudomonadota</taxon>
        <taxon>Alphaproteobacteria</taxon>
        <taxon>Hyphomicrobiales</taxon>
        <taxon>Rhizobiaceae</taxon>
        <taxon>Shinella</taxon>
    </lineage>
</organism>
<dbReference type="SUPFAM" id="SSF69189">
    <property type="entry name" value="Penicillin-binding protein associated domain"/>
    <property type="match status" value="1"/>
</dbReference>
<sequence>MHRRLVACLVLFLSFLTVAGAQTASPQQGGFDVKARQVYLIEAETGTVLFARGEDDVVPAASLAKLMTAATVFKALSAGDVTLDTTYPVTEHAWRTGGAPSGTSTMFAALKSNVRVEDLIRGITVQFANDACIILGEGMTGSEAAFAERMTKEARALGLEKSTFANATGLPNPANKVTMREMVTLARHLETTYPQYMRYYIEPEFEWNKIKQRNRNPLLALNLGVTGFVTGFAEESGYSIVAAVNRDGKHLVLAMAGMESDKARIEETRRIIEWALSSFERRTLFKAGEVIADASVYGGDASTVPLVAGEQVDVFLPKDNSQRLVARVVYIWPVRAPVKPEQTVGALRIWNDKQLLREVPVRTAGSVGEGTLRSRALDALIELFFFWI</sequence>
<keyword evidence="11" id="KW-0961">Cell wall biogenesis/degradation</keyword>
<evidence type="ECO:0000256" key="13">
    <source>
        <dbReference type="RuleBase" id="RU004016"/>
    </source>
</evidence>
<evidence type="ECO:0000256" key="3">
    <source>
        <dbReference type="ARBA" id="ARBA00007164"/>
    </source>
</evidence>
<proteinExistence type="inferred from homology"/>
<keyword evidence="8" id="KW-0378">Hydrolase</keyword>
<evidence type="ECO:0000256" key="14">
    <source>
        <dbReference type="SAM" id="SignalP"/>
    </source>
</evidence>
<dbReference type="PANTHER" id="PTHR21581">
    <property type="entry name" value="D-ALANYL-D-ALANINE CARBOXYPEPTIDASE"/>
    <property type="match status" value="1"/>
</dbReference>